<evidence type="ECO:0000256" key="1">
    <source>
        <dbReference type="ARBA" id="ARBA00022630"/>
    </source>
</evidence>
<dbReference type="PANTHER" id="PTHR43408:SF2">
    <property type="entry name" value="FMN REDUCTASE (NADPH)"/>
    <property type="match status" value="1"/>
</dbReference>
<dbReference type="GO" id="GO:0016491">
    <property type="term" value="F:oxidoreductase activity"/>
    <property type="evidence" value="ECO:0007669"/>
    <property type="project" value="UniProtKB-KW"/>
</dbReference>
<dbReference type="InterPro" id="IPR023932">
    <property type="entry name" value="CE1759_FMN_reduct"/>
</dbReference>
<feature type="domain" description="NADPH-dependent FMN reductase-like" evidence="4">
    <location>
        <begin position="8"/>
        <end position="158"/>
    </location>
</feature>
<evidence type="ECO:0000313" key="5">
    <source>
        <dbReference type="EMBL" id="PJJ53943.1"/>
    </source>
</evidence>
<evidence type="ECO:0000259" key="4">
    <source>
        <dbReference type="Pfam" id="PF03358"/>
    </source>
</evidence>
<dbReference type="InterPro" id="IPR029039">
    <property type="entry name" value="Flavoprotein-like_sf"/>
</dbReference>
<protein>
    <submittedName>
        <fullName evidence="5">FMN reductase</fullName>
    </submittedName>
</protein>
<sequence length="208" mass="21764">MSSLTTRRIAVVTAGLSQPSSTRLLGEQIARAVVADAQQRGITVETTFHDLRTYAHDITNAMLTGFAPADLQTVIDDVVAADAVVVVTPIFTASYSGLFKSFVDVIDPEALAGKPVLIAATGGTARHSLALEHALRPLFAYLRAVVVPTAVYASSEDWGAGEGVTGALQTRVARAAGELAELVAQREPVTVEDPFALTTSFADLLGDA</sequence>
<dbReference type="EMBL" id="PGEZ01000002">
    <property type="protein sequence ID" value="PJJ53943.1"/>
    <property type="molecule type" value="Genomic_DNA"/>
</dbReference>
<keyword evidence="6" id="KW-1185">Reference proteome</keyword>
<dbReference type="PANTHER" id="PTHR43408">
    <property type="entry name" value="FMN REDUCTASE (NADPH)"/>
    <property type="match status" value="1"/>
</dbReference>
<name>A0A0B2BB82_9ACTN</name>
<dbReference type="NCBIfam" id="TIGR04037">
    <property type="entry name" value="LLM_duo_CE1759"/>
    <property type="match status" value="1"/>
</dbReference>
<organism evidence="5 6">
    <name type="scientific">Mumia flava</name>
    <dbReference type="NCBI Taxonomy" id="1348852"/>
    <lineage>
        <taxon>Bacteria</taxon>
        <taxon>Bacillati</taxon>
        <taxon>Actinomycetota</taxon>
        <taxon>Actinomycetes</taxon>
        <taxon>Propionibacteriales</taxon>
        <taxon>Nocardioidaceae</taxon>
        <taxon>Mumia</taxon>
    </lineage>
</organism>
<dbReference type="Proteomes" id="UP000230842">
    <property type="component" value="Unassembled WGS sequence"/>
</dbReference>
<proteinExistence type="predicted"/>
<evidence type="ECO:0000256" key="3">
    <source>
        <dbReference type="ARBA" id="ARBA00023002"/>
    </source>
</evidence>
<evidence type="ECO:0000313" key="6">
    <source>
        <dbReference type="Proteomes" id="UP000230842"/>
    </source>
</evidence>
<gene>
    <name evidence="5" type="ORF">CLV56_3445</name>
</gene>
<keyword evidence="3" id="KW-0560">Oxidoreductase</keyword>
<dbReference type="SUPFAM" id="SSF52218">
    <property type="entry name" value="Flavoproteins"/>
    <property type="match status" value="1"/>
</dbReference>
<evidence type="ECO:0000256" key="2">
    <source>
        <dbReference type="ARBA" id="ARBA00022643"/>
    </source>
</evidence>
<accession>A0A0B2BB82</accession>
<dbReference type="OrthoDB" id="1643408at2"/>
<keyword evidence="1" id="KW-0285">Flavoprotein</keyword>
<dbReference type="InterPro" id="IPR051814">
    <property type="entry name" value="NAD(P)H-dep_FMN_reductase"/>
</dbReference>
<comment type="caution">
    <text evidence="5">The sequence shown here is derived from an EMBL/GenBank/DDBJ whole genome shotgun (WGS) entry which is preliminary data.</text>
</comment>
<dbReference type="Gene3D" id="3.40.50.360">
    <property type="match status" value="1"/>
</dbReference>
<dbReference type="RefSeq" id="WP_039359620.1">
    <property type="nucleotide sequence ID" value="NZ_PGEZ01000002.1"/>
</dbReference>
<dbReference type="Pfam" id="PF03358">
    <property type="entry name" value="FMN_red"/>
    <property type="match status" value="1"/>
</dbReference>
<dbReference type="AlphaFoldDB" id="A0A0B2BB82"/>
<keyword evidence="2" id="KW-0288">FMN</keyword>
<dbReference type="InterPro" id="IPR005025">
    <property type="entry name" value="FMN_Rdtase-like_dom"/>
</dbReference>
<reference evidence="5 6" key="1">
    <citation type="submission" date="2017-11" db="EMBL/GenBank/DDBJ databases">
        <title>Genomic Encyclopedia of Archaeal and Bacterial Type Strains, Phase II (KMG-II): From Individual Species to Whole Genera.</title>
        <authorList>
            <person name="Goeker M."/>
        </authorList>
    </citation>
    <scope>NUCLEOTIDE SEQUENCE [LARGE SCALE GENOMIC DNA]</scope>
    <source>
        <strain evidence="5 6">DSM 27763</strain>
    </source>
</reference>